<accession>A0A7I7TF05</accession>
<dbReference type="Proteomes" id="UP000467148">
    <property type="component" value="Chromosome"/>
</dbReference>
<keyword evidence="2" id="KW-0472">Membrane</keyword>
<dbReference type="AlphaFoldDB" id="A0A7I7TF05"/>
<organism evidence="3 4">
    <name type="scientific">Mycolicibacterium helvum</name>
    <dbReference type="NCBI Taxonomy" id="1534349"/>
    <lineage>
        <taxon>Bacteria</taxon>
        <taxon>Bacillati</taxon>
        <taxon>Actinomycetota</taxon>
        <taxon>Actinomycetes</taxon>
        <taxon>Mycobacteriales</taxon>
        <taxon>Mycobacteriaceae</taxon>
        <taxon>Mycolicibacterium</taxon>
    </lineage>
</organism>
<keyword evidence="2" id="KW-1133">Transmembrane helix</keyword>
<feature type="compositionally biased region" description="Basic and acidic residues" evidence="1">
    <location>
        <begin position="73"/>
        <end position="88"/>
    </location>
</feature>
<evidence type="ECO:0000313" key="3">
    <source>
        <dbReference type="EMBL" id="BBY67009.1"/>
    </source>
</evidence>
<feature type="region of interest" description="Disordered" evidence="1">
    <location>
        <begin position="67"/>
        <end position="120"/>
    </location>
</feature>
<name>A0A7I7TF05_9MYCO</name>
<dbReference type="KEGG" id="mhev:MHEL_52520"/>
<feature type="compositionally biased region" description="Basic and acidic residues" evidence="1">
    <location>
        <begin position="97"/>
        <end position="120"/>
    </location>
</feature>
<sequence length="120" mass="13283">MATNTVWIVIAVIAALIVIAALVWVGRNRQVSRRRAQAGEIREEVRLENVKVQRREALADETAAKARAAQAEAEAKAAEAARLEENAAQHRSVAAEQRGELDEKWSHADELDPEVEHQAK</sequence>
<evidence type="ECO:0000256" key="2">
    <source>
        <dbReference type="SAM" id="Phobius"/>
    </source>
</evidence>
<reference evidence="3 4" key="1">
    <citation type="journal article" date="2019" name="Emerg. Microbes Infect.">
        <title>Comprehensive subspecies identification of 175 nontuberculous mycobacteria species based on 7547 genomic profiles.</title>
        <authorList>
            <person name="Matsumoto Y."/>
            <person name="Kinjo T."/>
            <person name="Motooka D."/>
            <person name="Nabeya D."/>
            <person name="Jung N."/>
            <person name="Uechi K."/>
            <person name="Horii T."/>
            <person name="Iida T."/>
            <person name="Fujita J."/>
            <person name="Nakamura S."/>
        </authorList>
    </citation>
    <scope>NUCLEOTIDE SEQUENCE [LARGE SCALE GENOMIC DNA]</scope>
    <source>
        <strain evidence="3 4">JCM 30396</strain>
    </source>
</reference>
<feature type="transmembrane region" description="Helical" evidence="2">
    <location>
        <begin position="6"/>
        <end position="25"/>
    </location>
</feature>
<keyword evidence="2" id="KW-0812">Transmembrane</keyword>
<keyword evidence="4" id="KW-1185">Reference proteome</keyword>
<protein>
    <submittedName>
        <fullName evidence="3">Uncharacterized protein</fullName>
    </submittedName>
</protein>
<proteinExistence type="predicted"/>
<dbReference type="RefSeq" id="WP_163751040.1">
    <property type="nucleotide sequence ID" value="NZ_AP022596.1"/>
</dbReference>
<dbReference type="EMBL" id="AP022596">
    <property type="protein sequence ID" value="BBY67009.1"/>
    <property type="molecule type" value="Genomic_DNA"/>
</dbReference>
<evidence type="ECO:0000256" key="1">
    <source>
        <dbReference type="SAM" id="MobiDB-lite"/>
    </source>
</evidence>
<gene>
    <name evidence="3" type="ORF">MHEL_52520</name>
</gene>
<evidence type="ECO:0000313" key="4">
    <source>
        <dbReference type="Proteomes" id="UP000467148"/>
    </source>
</evidence>